<dbReference type="EMBL" id="CM056818">
    <property type="protein sequence ID" value="KAJ8623596.1"/>
    <property type="molecule type" value="Genomic_DNA"/>
</dbReference>
<name>A0ACC2KR36_PERAE</name>
<dbReference type="Proteomes" id="UP001234297">
    <property type="component" value="Chromosome 10"/>
</dbReference>
<evidence type="ECO:0000313" key="2">
    <source>
        <dbReference type="Proteomes" id="UP001234297"/>
    </source>
</evidence>
<reference evidence="1 2" key="1">
    <citation type="journal article" date="2022" name="Hortic Res">
        <title>A haplotype resolved chromosomal level avocado genome allows analysis of novel avocado genes.</title>
        <authorList>
            <person name="Nath O."/>
            <person name="Fletcher S.J."/>
            <person name="Hayward A."/>
            <person name="Shaw L.M."/>
            <person name="Masouleh A.K."/>
            <person name="Furtado A."/>
            <person name="Henry R.J."/>
            <person name="Mitter N."/>
        </authorList>
    </citation>
    <scope>NUCLEOTIDE SEQUENCE [LARGE SCALE GENOMIC DNA]</scope>
    <source>
        <strain evidence="2">cv. Hass</strain>
    </source>
</reference>
<proteinExistence type="predicted"/>
<evidence type="ECO:0000313" key="1">
    <source>
        <dbReference type="EMBL" id="KAJ8623596.1"/>
    </source>
</evidence>
<organism evidence="1 2">
    <name type="scientific">Persea americana</name>
    <name type="common">Avocado</name>
    <dbReference type="NCBI Taxonomy" id="3435"/>
    <lineage>
        <taxon>Eukaryota</taxon>
        <taxon>Viridiplantae</taxon>
        <taxon>Streptophyta</taxon>
        <taxon>Embryophyta</taxon>
        <taxon>Tracheophyta</taxon>
        <taxon>Spermatophyta</taxon>
        <taxon>Magnoliopsida</taxon>
        <taxon>Magnoliidae</taxon>
        <taxon>Laurales</taxon>
        <taxon>Lauraceae</taxon>
        <taxon>Persea</taxon>
    </lineage>
</organism>
<keyword evidence="2" id="KW-1185">Reference proteome</keyword>
<gene>
    <name evidence="1" type="ORF">MRB53_032125</name>
</gene>
<sequence>MIGNPNGQVGGEEGASGASSGCAMKECRWVHRCDARGASGQWLGVRWVAACRKGDGEKDDGRRDGWRWNSRDNGEIRKKKVNVSGNGCGRPGVPARQPTSGMGFAAPSQSSPFGTRSTFGRTAANPFSSTMPFNPFGLKTPTFGPSGFATPTTLAFSSPFGTSSSAFGRTTSASAPIFGPSPTPPFGAGSSSSLFSASTTPSFGSSPSIFGSSELGTTATFSNTQSSGQFQSSTPSLGQTTSVFGQTTPAFGQTTSAFGQTNPFGTQSSGFVGNLFTSNSTPSLLFTSNPGSFSQTTPSISSPSQAVTPAQTSGAFSFSNFGLTQPPASSGLGGISNVFGQGTFCAICCQSEQHGHATSTAHKPFWDTSSNASDVDWLYWFCTIYSIWNFKHPYNCRLSGGLGCRQGNIILKRTVQSDEEESPSTPKADSFFIPKENPRALIIRPMEQWSPRTSAEKQSLLKDMPSPVHGNESVAEEGFDKHRNASPA</sequence>
<protein>
    <submittedName>
        <fullName evidence="1">Uncharacterized protein</fullName>
    </submittedName>
</protein>
<accession>A0ACC2KR36</accession>
<comment type="caution">
    <text evidence="1">The sequence shown here is derived from an EMBL/GenBank/DDBJ whole genome shotgun (WGS) entry which is preliminary data.</text>
</comment>